<sequence length="136" mass="15056">MLLNCLCSRFWIPTLLLINGARFSYTPVTNPIPCTTLVDIEPPAELNLSPQLNRSHSPTSSSWPCWNCCALNSNEQMPTGLKKYLTGLELGSSPNTFWEFAVCEIPSPTKSGSLEYQTLYGWVHTGSVCSSTRKLP</sequence>
<accession>A0A9P8P1Z9</accession>
<proteinExistence type="predicted"/>
<dbReference type="RefSeq" id="XP_046060161.1">
    <property type="nucleotide sequence ID" value="XM_046206391.1"/>
</dbReference>
<dbReference type="GeneID" id="70237192"/>
<evidence type="ECO:0000256" key="1">
    <source>
        <dbReference type="SAM" id="SignalP"/>
    </source>
</evidence>
<dbReference type="AlphaFoldDB" id="A0A9P8P1Z9"/>
<name>A0A9P8P1Z9_9ASCO</name>
<comment type="caution">
    <text evidence="2">The sequence shown here is derived from an EMBL/GenBank/DDBJ whole genome shotgun (WGS) entry which is preliminary data.</text>
</comment>
<evidence type="ECO:0000313" key="2">
    <source>
        <dbReference type="EMBL" id="KAH3663825.1"/>
    </source>
</evidence>
<feature type="signal peptide" evidence="1">
    <location>
        <begin position="1"/>
        <end position="23"/>
    </location>
</feature>
<evidence type="ECO:0000313" key="3">
    <source>
        <dbReference type="Proteomes" id="UP000769157"/>
    </source>
</evidence>
<protein>
    <recommendedName>
        <fullName evidence="4">Secreted protein</fullName>
    </recommendedName>
</protein>
<dbReference type="EMBL" id="JAEUBE010000366">
    <property type="protein sequence ID" value="KAH3663825.1"/>
    <property type="molecule type" value="Genomic_DNA"/>
</dbReference>
<evidence type="ECO:0008006" key="4">
    <source>
        <dbReference type="Google" id="ProtNLM"/>
    </source>
</evidence>
<dbReference type="Proteomes" id="UP000769157">
    <property type="component" value="Unassembled WGS sequence"/>
</dbReference>
<keyword evidence="1" id="KW-0732">Signal</keyword>
<keyword evidence="3" id="KW-1185">Reference proteome</keyword>
<gene>
    <name evidence="2" type="ORF">OGAPHI_005228</name>
</gene>
<reference evidence="2" key="2">
    <citation type="submission" date="2021-01" db="EMBL/GenBank/DDBJ databases">
        <authorList>
            <person name="Schikora-Tamarit M.A."/>
        </authorList>
    </citation>
    <scope>NUCLEOTIDE SEQUENCE</scope>
    <source>
        <strain evidence="2">CBS6075</strain>
    </source>
</reference>
<organism evidence="2 3">
    <name type="scientific">Ogataea philodendri</name>
    <dbReference type="NCBI Taxonomy" id="1378263"/>
    <lineage>
        <taxon>Eukaryota</taxon>
        <taxon>Fungi</taxon>
        <taxon>Dikarya</taxon>
        <taxon>Ascomycota</taxon>
        <taxon>Saccharomycotina</taxon>
        <taxon>Pichiomycetes</taxon>
        <taxon>Pichiales</taxon>
        <taxon>Pichiaceae</taxon>
        <taxon>Ogataea</taxon>
    </lineage>
</organism>
<reference evidence="2" key="1">
    <citation type="journal article" date="2021" name="Open Biol.">
        <title>Shared evolutionary footprints suggest mitochondrial oxidative damage underlies multiple complex I losses in fungi.</title>
        <authorList>
            <person name="Schikora-Tamarit M.A."/>
            <person name="Marcet-Houben M."/>
            <person name="Nosek J."/>
            <person name="Gabaldon T."/>
        </authorList>
    </citation>
    <scope>NUCLEOTIDE SEQUENCE</scope>
    <source>
        <strain evidence="2">CBS6075</strain>
    </source>
</reference>
<feature type="chain" id="PRO_5040381695" description="Secreted protein" evidence="1">
    <location>
        <begin position="24"/>
        <end position="136"/>
    </location>
</feature>